<dbReference type="Proteomes" id="UP000601435">
    <property type="component" value="Unassembled WGS sequence"/>
</dbReference>
<protein>
    <submittedName>
        <fullName evidence="1">Uncharacterized protein</fullName>
    </submittedName>
</protein>
<dbReference type="OrthoDB" id="10256055at2759"/>
<gene>
    <name evidence="1" type="ORF">SNEC2469_LOCUS20424</name>
</gene>
<reference evidence="1" key="1">
    <citation type="submission" date="2021-02" db="EMBL/GenBank/DDBJ databases">
        <authorList>
            <person name="Dougan E. K."/>
            <person name="Rhodes N."/>
            <person name="Thang M."/>
            <person name="Chan C."/>
        </authorList>
    </citation>
    <scope>NUCLEOTIDE SEQUENCE</scope>
</reference>
<evidence type="ECO:0000313" key="1">
    <source>
        <dbReference type="EMBL" id="CAE7708305.1"/>
    </source>
</evidence>
<feature type="non-terminal residue" evidence="1">
    <location>
        <position position="1"/>
    </location>
</feature>
<organism evidence="1 2">
    <name type="scientific">Symbiodinium necroappetens</name>
    <dbReference type="NCBI Taxonomy" id="1628268"/>
    <lineage>
        <taxon>Eukaryota</taxon>
        <taxon>Sar</taxon>
        <taxon>Alveolata</taxon>
        <taxon>Dinophyceae</taxon>
        <taxon>Suessiales</taxon>
        <taxon>Symbiodiniaceae</taxon>
        <taxon>Symbiodinium</taxon>
    </lineage>
</organism>
<name>A0A812WXH2_9DINO</name>
<dbReference type="AlphaFoldDB" id="A0A812WXH2"/>
<proteinExistence type="predicted"/>
<accession>A0A812WXH2</accession>
<comment type="caution">
    <text evidence="1">The sequence shown here is derived from an EMBL/GenBank/DDBJ whole genome shotgun (WGS) entry which is preliminary data.</text>
</comment>
<evidence type="ECO:0000313" key="2">
    <source>
        <dbReference type="Proteomes" id="UP000601435"/>
    </source>
</evidence>
<keyword evidence="2" id="KW-1185">Reference proteome</keyword>
<sequence>DTVDLHLARNYTDHALLDKEYAAYRLSRSMDKLSFLRDRFLDEEANDFSSLARRKDLVRHLEHLIRNLQITSSSLQMLTDWEQPRPRPLPVDEVPVTEIASAFNLCKHRQLHGC</sequence>
<dbReference type="EMBL" id="CAJNJA010035552">
    <property type="protein sequence ID" value="CAE7708305.1"/>
    <property type="molecule type" value="Genomic_DNA"/>
</dbReference>